<gene>
    <name evidence="1" type="ORF">EC957_008806</name>
</gene>
<organism evidence="1 2">
    <name type="scientific">Mortierella hygrophila</name>
    <dbReference type="NCBI Taxonomy" id="979708"/>
    <lineage>
        <taxon>Eukaryota</taxon>
        <taxon>Fungi</taxon>
        <taxon>Fungi incertae sedis</taxon>
        <taxon>Mucoromycota</taxon>
        <taxon>Mortierellomycotina</taxon>
        <taxon>Mortierellomycetes</taxon>
        <taxon>Mortierellales</taxon>
        <taxon>Mortierellaceae</taxon>
        <taxon>Mortierella</taxon>
    </lineage>
</organism>
<protein>
    <submittedName>
        <fullName evidence="1">Uncharacterized protein</fullName>
    </submittedName>
</protein>
<proteinExistence type="predicted"/>
<dbReference type="Proteomes" id="UP000723463">
    <property type="component" value="Unassembled WGS sequence"/>
</dbReference>
<comment type="caution">
    <text evidence="1">The sequence shown here is derived from an EMBL/GenBank/DDBJ whole genome shotgun (WGS) entry which is preliminary data.</text>
</comment>
<name>A0A9P6FBS2_9FUNG</name>
<evidence type="ECO:0000313" key="1">
    <source>
        <dbReference type="EMBL" id="KAF9547126.1"/>
    </source>
</evidence>
<accession>A0A9P6FBS2</accession>
<dbReference type="EMBL" id="JAAAXW010000046">
    <property type="protein sequence ID" value="KAF9547126.1"/>
    <property type="molecule type" value="Genomic_DNA"/>
</dbReference>
<sequence length="185" mass="20969">VPYISDIRDAITDDIDDVVYTFNQTLQWFLLYIEVPPSTTTTKSNRFGAGWVDFPFMTTQTDFKPVIINHGLPNHCPNVQLVNFTDRKLYPCDTIVFSALTTLVNLHFVRMSAILILFRQRRNWVSLLGGPSQQQETIRQLLVLFDRSVGLVPPVSDKAGYNIRACISVRVHDALWMSGPGDAQP</sequence>
<evidence type="ECO:0000313" key="2">
    <source>
        <dbReference type="Proteomes" id="UP000723463"/>
    </source>
</evidence>
<feature type="non-terminal residue" evidence="1">
    <location>
        <position position="1"/>
    </location>
</feature>
<reference evidence="1" key="1">
    <citation type="journal article" date="2020" name="Fungal Divers.">
        <title>Resolving the Mortierellaceae phylogeny through synthesis of multi-gene phylogenetics and phylogenomics.</title>
        <authorList>
            <person name="Vandepol N."/>
            <person name="Liber J."/>
            <person name="Desiro A."/>
            <person name="Na H."/>
            <person name="Kennedy M."/>
            <person name="Barry K."/>
            <person name="Grigoriev I.V."/>
            <person name="Miller A.N."/>
            <person name="O'Donnell K."/>
            <person name="Stajich J.E."/>
            <person name="Bonito G."/>
        </authorList>
    </citation>
    <scope>NUCLEOTIDE SEQUENCE</scope>
    <source>
        <strain evidence="1">NRRL 2591</strain>
    </source>
</reference>
<keyword evidence="2" id="KW-1185">Reference proteome</keyword>
<dbReference type="AlphaFoldDB" id="A0A9P6FBS2"/>